<dbReference type="InterPro" id="IPR020846">
    <property type="entry name" value="MFS_dom"/>
</dbReference>
<feature type="transmembrane region" description="Helical" evidence="7">
    <location>
        <begin position="326"/>
        <end position="349"/>
    </location>
</feature>
<gene>
    <name evidence="9" type="ORF">E0L32_009094</name>
</gene>
<dbReference type="GO" id="GO:0005351">
    <property type="term" value="F:carbohydrate:proton symporter activity"/>
    <property type="evidence" value="ECO:0007669"/>
    <property type="project" value="TreeGrafter"/>
</dbReference>
<keyword evidence="10" id="KW-1185">Reference proteome</keyword>
<keyword evidence="4 7" id="KW-1133">Transmembrane helix</keyword>
<evidence type="ECO:0000256" key="7">
    <source>
        <dbReference type="SAM" id="Phobius"/>
    </source>
</evidence>
<dbReference type="Pfam" id="PF00083">
    <property type="entry name" value="Sugar_tr"/>
    <property type="match status" value="1"/>
</dbReference>
<feature type="transmembrane region" description="Helical" evidence="7">
    <location>
        <begin position="361"/>
        <end position="383"/>
    </location>
</feature>
<dbReference type="PANTHER" id="PTHR48022:SF41">
    <property type="entry name" value="MAJOR FACILITATOR SUPERFAMILY (MFS) PROFILE DOMAIN-CONTAINING PROTEIN"/>
    <property type="match status" value="1"/>
</dbReference>
<dbReference type="EMBL" id="SKBQ01000063">
    <property type="protein sequence ID" value="TPX09755.1"/>
    <property type="molecule type" value="Genomic_DNA"/>
</dbReference>
<evidence type="ECO:0000256" key="3">
    <source>
        <dbReference type="ARBA" id="ARBA00022692"/>
    </source>
</evidence>
<dbReference type="AlphaFoldDB" id="A0A507AI46"/>
<feature type="compositionally biased region" description="Basic and acidic residues" evidence="6">
    <location>
        <begin position="34"/>
        <end position="46"/>
    </location>
</feature>
<dbReference type="FunFam" id="1.20.1250.20:FF:000078">
    <property type="entry name" value="MFS maltose transporter, putative"/>
    <property type="match status" value="1"/>
</dbReference>
<proteinExistence type="inferred from homology"/>
<dbReference type="Gene3D" id="1.20.1250.20">
    <property type="entry name" value="MFS general substrate transporter like domains"/>
    <property type="match status" value="1"/>
</dbReference>
<evidence type="ECO:0000259" key="8">
    <source>
        <dbReference type="PROSITE" id="PS50850"/>
    </source>
</evidence>
<comment type="caution">
    <text evidence="9">The sequence shown here is derived from an EMBL/GenBank/DDBJ whole genome shotgun (WGS) entry which is preliminary data.</text>
</comment>
<feature type="domain" description="Major facilitator superfamily (MFS) profile" evidence="8">
    <location>
        <begin position="70"/>
        <end position="512"/>
    </location>
</feature>
<dbReference type="PANTHER" id="PTHR48022">
    <property type="entry name" value="PLASTIDIC GLUCOSE TRANSPORTER 4"/>
    <property type="match status" value="1"/>
</dbReference>
<feature type="transmembrane region" description="Helical" evidence="7">
    <location>
        <begin position="390"/>
        <end position="411"/>
    </location>
</feature>
<dbReference type="PROSITE" id="PS50850">
    <property type="entry name" value="MFS"/>
    <property type="match status" value="1"/>
</dbReference>
<keyword evidence="5 7" id="KW-0472">Membrane</keyword>
<feature type="transmembrane region" description="Helical" evidence="7">
    <location>
        <begin position="109"/>
        <end position="133"/>
    </location>
</feature>
<keyword evidence="3 7" id="KW-0812">Transmembrane</keyword>
<evidence type="ECO:0000256" key="1">
    <source>
        <dbReference type="ARBA" id="ARBA00004141"/>
    </source>
</evidence>
<evidence type="ECO:0000256" key="5">
    <source>
        <dbReference type="ARBA" id="ARBA00023136"/>
    </source>
</evidence>
<evidence type="ECO:0000256" key="6">
    <source>
        <dbReference type="SAM" id="MobiDB-lite"/>
    </source>
</evidence>
<protein>
    <recommendedName>
        <fullName evidence="8">Major facilitator superfamily (MFS) profile domain-containing protein</fullName>
    </recommendedName>
</protein>
<dbReference type="OrthoDB" id="6612291at2759"/>
<feature type="transmembrane region" description="Helical" evidence="7">
    <location>
        <begin position="145"/>
        <end position="163"/>
    </location>
</feature>
<feature type="transmembrane region" description="Helical" evidence="7">
    <location>
        <begin position="175"/>
        <end position="199"/>
    </location>
</feature>
<dbReference type="InterPro" id="IPR005828">
    <property type="entry name" value="MFS_sugar_transport-like"/>
</dbReference>
<evidence type="ECO:0000256" key="4">
    <source>
        <dbReference type="ARBA" id="ARBA00022989"/>
    </source>
</evidence>
<sequence>MSNAIKPFPPLLRLVTNNTEIMEEKQNEQSPMADTKREDAEPTFEHAEAVTSNELPLWQALRKWRRVTIYCIGLTSAILMYGYDYVIVGTTSSMPSFQEDFGEKYNGKWILPSLWLGLWNFASPGASMIGAVIGGSFQDWVGRRSSLAVGSFLSAIGVAILFVSNKSDDIHVRRVIFLVGKAFQGGAIGIVMATTQTYMSEVLPPVLRGSILAFFSVFTLLGQLIGAGVIYACLGISDGYTICFATQWPLSVVPFVVALIIPESPTYLIRKGRLVEALKAQRRLDSPGMDSEKNVELIRRNIESERERTRATYRDCFQGTNLRRTLIVIFANLLPNIFGLTLLAKASYFAQVVGMRANLSLMILVIGIFCGFLANLASIWILSRVGRRPLIIVTLSILSLLWLSMGISGFWSGQPTVWYTAIVLIFIIMVAGLGVWPCSYAISGETSSLELRAKTQGIGWLVAGAATSLFGFVLPYIFNTDQGNLGAKTGFVYTGLCTIGLVVSFFYIPEMKGRAISEIDQMFEERIDARQFKSWRSPTT</sequence>
<feature type="transmembrane region" description="Helical" evidence="7">
    <location>
        <begin position="417"/>
        <end position="436"/>
    </location>
</feature>
<feature type="transmembrane region" description="Helical" evidence="7">
    <location>
        <begin position="490"/>
        <end position="508"/>
    </location>
</feature>
<accession>A0A507AI46</accession>
<feature type="region of interest" description="Disordered" evidence="6">
    <location>
        <begin position="23"/>
        <end position="46"/>
    </location>
</feature>
<evidence type="ECO:0000313" key="10">
    <source>
        <dbReference type="Proteomes" id="UP000319257"/>
    </source>
</evidence>
<dbReference type="GO" id="GO:0016020">
    <property type="term" value="C:membrane"/>
    <property type="evidence" value="ECO:0007669"/>
    <property type="project" value="UniProtKB-SubCell"/>
</dbReference>
<feature type="transmembrane region" description="Helical" evidence="7">
    <location>
        <begin position="457"/>
        <end position="478"/>
    </location>
</feature>
<dbReference type="InterPro" id="IPR036259">
    <property type="entry name" value="MFS_trans_sf"/>
</dbReference>
<feature type="transmembrane region" description="Helical" evidence="7">
    <location>
        <begin position="67"/>
        <end position="89"/>
    </location>
</feature>
<comment type="similarity">
    <text evidence="2">Belongs to the major facilitator superfamily. Sugar transporter (TC 2.A.1.1) family.</text>
</comment>
<dbReference type="Proteomes" id="UP000319257">
    <property type="component" value="Unassembled WGS sequence"/>
</dbReference>
<evidence type="ECO:0000256" key="2">
    <source>
        <dbReference type="ARBA" id="ARBA00010992"/>
    </source>
</evidence>
<name>A0A507AI46_9PEZI</name>
<dbReference type="RefSeq" id="XP_030991466.1">
    <property type="nucleotide sequence ID" value="XM_031144021.1"/>
</dbReference>
<dbReference type="InterPro" id="IPR050360">
    <property type="entry name" value="MFS_Sugar_Transporters"/>
</dbReference>
<dbReference type="GeneID" id="41976541"/>
<evidence type="ECO:0000313" key="9">
    <source>
        <dbReference type="EMBL" id="TPX09755.1"/>
    </source>
</evidence>
<comment type="subcellular location">
    <subcellularLocation>
        <location evidence="1">Membrane</location>
        <topology evidence="1">Multi-pass membrane protein</topology>
    </subcellularLocation>
</comment>
<dbReference type="SUPFAM" id="SSF103473">
    <property type="entry name" value="MFS general substrate transporter"/>
    <property type="match status" value="1"/>
</dbReference>
<reference evidence="9 10" key="1">
    <citation type="submission" date="2019-06" db="EMBL/GenBank/DDBJ databases">
        <title>Draft genome sequence of the filamentous fungus Phialemoniopsis curvata isolated from diesel fuel.</title>
        <authorList>
            <person name="Varaljay V.A."/>
            <person name="Lyon W.J."/>
            <person name="Crouch A.L."/>
            <person name="Drake C.E."/>
            <person name="Hollomon J.M."/>
            <person name="Nadeau L.J."/>
            <person name="Nunn H.S."/>
            <person name="Stevenson B.S."/>
            <person name="Bojanowski C.L."/>
            <person name="Crookes-Goodson W.J."/>
        </authorList>
    </citation>
    <scope>NUCLEOTIDE SEQUENCE [LARGE SCALE GENOMIC DNA]</scope>
    <source>
        <strain evidence="9 10">D216</strain>
    </source>
</reference>
<organism evidence="9 10">
    <name type="scientific">Thyridium curvatum</name>
    <dbReference type="NCBI Taxonomy" id="1093900"/>
    <lineage>
        <taxon>Eukaryota</taxon>
        <taxon>Fungi</taxon>
        <taxon>Dikarya</taxon>
        <taxon>Ascomycota</taxon>
        <taxon>Pezizomycotina</taxon>
        <taxon>Sordariomycetes</taxon>
        <taxon>Sordariomycetidae</taxon>
        <taxon>Thyridiales</taxon>
        <taxon>Thyridiaceae</taxon>
        <taxon>Thyridium</taxon>
    </lineage>
</organism>
<feature type="transmembrane region" description="Helical" evidence="7">
    <location>
        <begin position="211"/>
        <end position="233"/>
    </location>
</feature>
<dbReference type="InParanoid" id="A0A507AI46"/>